<comment type="subcellular location">
    <subcellularLocation>
        <location evidence="1">Cell inner membrane</location>
        <topology evidence="1">Multi-pass membrane protein</topology>
    </subcellularLocation>
    <subcellularLocation>
        <location evidence="9">Cell membrane</location>
        <topology evidence="9">Multi-pass membrane protein</topology>
    </subcellularLocation>
</comment>
<feature type="transmembrane region" description="Helical" evidence="9">
    <location>
        <begin position="53"/>
        <end position="74"/>
    </location>
</feature>
<dbReference type="EMBL" id="SWBO01000002">
    <property type="protein sequence ID" value="TKC02339.1"/>
    <property type="molecule type" value="Genomic_DNA"/>
</dbReference>
<evidence type="ECO:0000313" key="11">
    <source>
        <dbReference type="EMBL" id="TKC02339.1"/>
    </source>
</evidence>
<evidence type="ECO:0000256" key="1">
    <source>
        <dbReference type="ARBA" id="ARBA00004429"/>
    </source>
</evidence>
<keyword evidence="7 9" id="KW-1133">Transmembrane helix</keyword>
<dbReference type="InterPro" id="IPR047817">
    <property type="entry name" value="ABC2_TM_bact-type"/>
</dbReference>
<dbReference type="PANTHER" id="PTHR30413">
    <property type="entry name" value="INNER MEMBRANE TRANSPORT PERMEASE"/>
    <property type="match status" value="1"/>
</dbReference>
<dbReference type="GO" id="GO:0005886">
    <property type="term" value="C:plasma membrane"/>
    <property type="evidence" value="ECO:0007669"/>
    <property type="project" value="UniProtKB-SubCell"/>
</dbReference>
<feature type="transmembrane region" description="Helical" evidence="9">
    <location>
        <begin position="135"/>
        <end position="158"/>
    </location>
</feature>
<dbReference type="OrthoDB" id="9786910at2"/>
<name>A0A4U1C903_9SPHI</name>
<comment type="caution">
    <text evidence="11">The sequence shown here is derived from an EMBL/GenBank/DDBJ whole genome shotgun (WGS) entry which is preliminary data.</text>
</comment>
<evidence type="ECO:0000259" key="10">
    <source>
        <dbReference type="PROSITE" id="PS51012"/>
    </source>
</evidence>
<dbReference type="Proteomes" id="UP000310477">
    <property type="component" value="Unassembled WGS sequence"/>
</dbReference>
<feature type="transmembrane region" description="Helical" evidence="9">
    <location>
        <begin position="258"/>
        <end position="277"/>
    </location>
</feature>
<evidence type="ECO:0000256" key="2">
    <source>
        <dbReference type="ARBA" id="ARBA00007783"/>
    </source>
</evidence>
<dbReference type="AlphaFoldDB" id="A0A4U1C903"/>
<dbReference type="GO" id="GO:0015920">
    <property type="term" value="P:lipopolysaccharide transport"/>
    <property type="evidence" value="ECO:0007669"/>
    <property type="project" value="TreeGrafter"/>
</dbReference>
<keyword evidence="6 9" id="KW-0812">Transmembrane</keyword>
<keyword evidence="5" id="KW-0997">Cell inner membrane</keyword>
<feature type="transmembrane region" description="Helical" evidence="9">
    <location>
        <begin position="89"/>
        <end position="114"/>
    </location>
</feature>
<evidence type="ECO:0000256" key="7">
    <source>
        <dbReference type="ARBA" id="ARBA00022989"/>
    </source>
</evidence>
<feature type="domain" description="ABC transmembrane type-2" evidence="10">
    <location>
        <begin position="55"/>
        <end position="280"/>
    </location>
</feature>
<dbReference type="RefSeq" id="WP_136874494.1">
    <property type="nucleotide sequence ID" value="NZ_SWBO01000002.1"/>
</dbReference>
<accession>A0A4U1C903</accession>
<dbReference type="PROSITE" id="PS51012">
    <property type="entry name" value="ABC_TM2"/>
    <property type="match status" value="1"/>
</dbReference>
<keyword evidence="3 9" id="KW-0813">Transport</keyword>
<dbReference type="InterPro" id="IPR013525">
    <property type="entry name" value="ABC2_TM"/>
</dbReference>
<protein>
    <recommendedName>
        <fullName evidence="9">Transport permease protein</fullName>
    </recommendedName>
</protein>
<evidence type="ECO:0000256" key="8">
    <source>
        <dbReference type="ARBA" id="ARBA00023136"/>
    </source>
</evidence>
<keyword evidence="4 9" id="KW-1003">Cell membrane</keyword>
<evidence type="ECO:0000313" key="12">
    <source>
        <dbReference type="Proteomes" id="UP000310477"/>
    </source>
</evidence>
<feature type="transmembrane region" description="Helical" evidence="9">
    <location>
        <begin position="170"/>
        <end position="194"/>
    </location>
</feature>
<proteinExistence type="inferred from homology"/>
<feature type="transmembrane region" description="Helical" evidence="9">
    <location>
        <begin position="206"/>
        <end position="224"/>
    </location>
</feature>
<dbReference type="GO" id="GO:0140359">
    <property type="term" value="F:ABC-type transporter activity"/>
    <property type="evidence" value="ECO:0007669"/>
    <property type="project" value="InterPro"/>
</dbReference>
<evidence type="ECO:0000256" key="9">
    <source>
        <dbReference type="RuleBase" id="RU361157"/>
    </source>
</evidence>
<evidence type="ECO:0000256" key="3">
    <source>
        <dbReference type="ARBA" id="ARBA00022448"/>
    </source>
</evidence>
<reference evidence="11 12" key="1">
    <citation type="submission" date="2019-04" db="EMBL/GenBank/DDBJ databases">
        <title>Pedobacter sp. AR-2-6 sp. nov., isolated from Arctic soil.</title>
        <authorList>
            <person name="Dahal R.H."/>
            <person name="Kim D.-U."/>
        </authorList>
    </citation>
    <scope>NUCLEOTIDE SEQUENCE [LARGE SCALE GENOMIC DNA]</scope>
    <source>
        <strain evidence="11 12">AR-2-6</strain>
    </source>
</reference>
<keyword evidence="12" id="KW-1185">Reference proteome</keyword>
<organism evidence="11 12">
    <name type="scientific">Pedobacter cryotolerans</name>
    <dbReference type="NCBI Taxonomy" id="2571270"/>
    <lineage>
        <taxon>Bacteria</taxon>
        <taxon>Pseudomonadati</taxon>
        <taxon>Bacteroidota</taxon>
        <taxon>Sphingobacteriia</taxon>
        <taxon>Sphingobacteriales</taxon>
        <taxon>Sphingobacteriaceae</taxon>
        <taxon>Pedobacter</taxon>
    </lineage>
</organism>
<dbReference type="PANTHER" id="PTHR30413:SF8">
    <property type="entry name" value="TRANSPORT PERMEASE PROTEIN"/>
    <property type="match status" value="1"/>
</dbReference>
<sequence>MNNENIKNDTINWQWEISPAKSWFKLGLKELFNYRGLILRFVRRDLIANYQQTVIGPIWIFLQPLLTTLIYLVVFGNFANVSTDRVPKILFYLSGTIIWTFFFDNISGTMYTFITNAHIFNKVYFPRLVVPVSNIITQSVRLAIQMVLFIIIFLFYFFAYDMFQLSFKMLLIPFLVILTAGFALGSGLLIAVFTARYRDIDTFFQYILRLGMFITPVVFPSSIVPQKFQLLFWLNPLTPIIETFRSIFFNQNAIRYDFLLIAVAETIILLIAGLILFKRREVEVMDII</sequence>
<evidence type="ECO:0000256" key="5">
    <source>
        <dbReference type="ARBA" id="ARBA00022519"/>
    </source>
</evidence>
<evidence type="ECO:0000256" key="4">
    <source>
        <dbReference type="ARBA" id="ARBA00022475"/>
    </source>
</evidence>
<comment type="similarity">
    <text evidence="2 9">Belongs to the ABC-2 integral membrane protein family.</text>
</comment>
<dbReference type="Pfam" id="PF01061">
    <property type="entry name" value="ABC2_membrane"/>
    <property type="match status" value="1"/>
</dbReference>
<evidence type="ECO:0000256" key="6">
    <source>
        <dbReference type="ARBA" id="ARBA00022692"/>
    </source>
</evidence>
<gene>
    <name evidence="11" type="ORF">FA045_03390</name>
</gene>
<keyword evidence="8 9" id="KW-0472">Membrane</keyword>